<protein>
    <submittedName>
        <fullName evidence="1">Uncharacterized protein</fullName>
    </submittedName>
</protein>
<proteinExistence type="predicted"/>
<dbReference type="AlphaFoldDB" id="A0A6C0E097"/>
<evidence type="ECO:0000313" key="1">
    <source>
        <dbReference type="EMBL" id="QHT22464.1"/>
    </source>
</evidence>
<reference evidence="1" key="1">
    <citation type="journal article" date="2020" name="Nature">
        <title>Giant virus diversity and host interactions through global metagenomics.</title>
        <authorList>
            <person name="Schulz F."/>
            <person name="Roux S."/>
            <person name="Paez-Espino D."/>
            <person name="Jungbluth S."/>
            <person name="Walsh D.A."/>
            <person name="Denef V.J."/>
            <person name="McMahon K.D."/>
            <person name="Konstantinidis K.T."/>
            <person name="Eloe-Fadrosh E.A."/>
            <person name="Kyrpides N.C."/>
            <person name="Woyke T."/>
        </authorList>
    </citation>
    <scope>NUCLEOTIDE SEQUENCE</scope>
    <source>
        <strain evidence="1">GVMAG-M-3300023179-111</strain>
    </source>
</reference>
<organism evidence="1">
    <name type="scientific">viral metagenome</name>
    <dbReference type="NCBI Taxonomy" id="1070528"/>
    <lineage>
        <taxon>unclassified sequences</taxon>
        <taxon>metagenomes</taxon>
        <taxon>organismal metagenomes</taxon>
    </lineage>
</organism>
<accession>A0A6C0E097</accession>
<dbReference type="EMBL" id="MN739710">
    <property type="protein sequence ID" value="QHT22464.1"/>
    <property type="molecule type" value="Genomic_DNA"/>
</dbReference>
<name>A0A6C0E097_9ZZZZ</name>
<sequence>MSKQMTLKKKNYSRKKNFINILDIPYEILRDEITSFLTIYENCQLLFVFKNIDINWI</sequence>